<sequence length="189" mass="22119">MKIPTKISDEQLVELLQTKKDREQAFGYLVDKYSQQLYAVIRRIVYRHEDADDILQDTFIKVWRNIDSFKGQSKLGTWMYSIATNEALSFLRREKANRKLPLTTEEYDLAEMLTSDPYFDGDEAEAQFMAAIDKLPEKQKITFELRYFQDLPYKEISEITNTSEGALKANYHHAIKKLKGFLGIDNTEE</sequence>
<keyword evidence="2" id="KW-0805">Transcription regulation</keyword>
<dbReference type="STRING" id="1122973.GCA_000379925_01017"/>
<keyword evidence="3" id="KW-0731">Sigma factor</keyword>
<evidence type="ECO:0000259" key="5">
    <source>
        <dbReference type="Pfam" id="PF04542"/>
    </source>
</evidence>
<comment type="similarity">
    <text evidence="1">Belongs to the sigma-70 factor family. ECF subfamily.</text>
</comment>
<gene>
    <name evidence="7" type="ORF">E4P47_03665</name>
</gene>
<dbReference type="InterPro" id="IPR039425">
    <property type="entry name" value="RNA_pol_sigma-70-like"/>
</dbReference>
<evidence type="ECO:0000256" key="1">
    <source>
        <dbReference type="ARBA" id="ARBA00010641"/>
    </source>
</evidence>
<dbReference type="Proteomes" id="UP000297225">
    <property type="component" value="Unassembled WGS sequence"/>
</dbReference>
<comment type="caution">
    <text evidence="7">The sequence shown here is derived from an EMBL/GenBank/DDBJ whole genome shotgun (WGS) entry which is preliminary data.</text>
</comment>
<protein>
    <submittedName>
        <fullName evidence="7">RNA polymerase sigma factor</fullName>
    </submittedName>
</protein>
<evidence type="ECO:0000256" key="2">
    <source>
        <dbReference type="ARBA" id="ARBA00023015"/>
    </source>
</evidence>
<dbReference type="Pfam" id="PF04542">
    <property type="entry name" value="Sigma70_r2"/>
    <property type="match status" value="1"/>
</dbReference>
<dbReference type="AlphaFoldDB" id="A0A4Y8WPW5"/>
<dbReference type="InterPro" id="IPR036388">
    <property type="entry name" value="WH-like_DNA-bd_sf"/>
</dbReference>
<dbReference type="NCBIfam" id="TIGR02937">
    <property type="entry name" value="sigma70-ECF"/>
    <property type="match status" value="1"/>
</dbReference>
<feature type="domain" description="RNA polymerase sigma factor 70 region 4 type 2" evidence="6">
    <location>
        <begin position="127"/>
        <end position="178"/>
    </location>
</feature>
<evidence type="ECO:0000259" key="6">
    <source>
        <dbReference type="Pfam" id="PF08281"/>
    </source>
</evidence>
<dbReference type="InterPro" id="IPR013324">
    <property type="entry name" value="RNA_pol_sigma_r3/r4-like"/>
</dbReference>
<evidence type="ECO:0000313" key="8">
    <source>
        <dbReference type="Proteomes" id="UP000297225"/>
    </source>
</evidence>
<evidence type="ECO:0000256" key="4">
    <source>
        <dbReference type="ARBA" id="ARBA00023163"/>
    </source>
</evidence>
<dbReference type="SUPFAM" id="SSF88659">
    <property type="entry name" value="Sigma3 and sigma4 domains of RNA polymerase sigma factors"/>
    <property type="match status" value="1"/>
</dbReference>
<dbReference type="InterPro" id="IPR013325">
    <property type="entry name" value="RNA_pol_sigma_r2"/>
</dbReference>
<dbReference type="Gene3D" id="1.10.1740.10">
    <property type="match status" value="1"/>
</dbReference>
<dbReference type="GO" id="GO:0016987">
    <property type="term" value="F:sigma factor activity"/>
    <property type="evidence" value="ECO:0007669"/>
    <property type="project" value="UniProtKB-KW"/>
</dbReference>
<accession>A0A4Y8WPW5</accession>
<dbReference type="SUPFAM" id="SSF88946">
    <property type="entry name" value="Sigma2 domain of RNA polymerase sigma factors"/>
    <property type="match status" value="1"/>
</dbReference>
<dbReference type="InterPro" id="IPR007627">
    <property type="entry name" value="RNA_pol_sigma70_r2"/>
</dbReference>
<dbReference type="PANTHER" id="PTHR43133:SF51">
    <property type="entry name" value="RNA POLYMERASE SIGMA FACTOR"/>
    <property type="match status" value="1"/>
</dbReference>
<evidence type="ECO:0000256" key="3">
    <source>
        <dbReference type="ARBA" id="ARBA00023082"/>
    </source>
</evidence>
<dbReference type="Pfam" id="PF08281">
    <property type="entry name" value="Sigma70_r4_2"/>
    <property type="match status" value="1"/>
</dbReference>
<dbReference type="Gene3D" id="1.10.10.10">
    <property type="entry name" value="Winged helix-like DNA-binding domain superfamily/Winged helix DNA-binding domain"/>
    <property type="match status" value="1"/>
</dbReference>
<dbReference type="OrthoDB" id="9780326at2"/>
<evidence type="ECO:0000313" key="7">
    <source>
        <dbReference type="EMBL" id="TFH95815.1"/>
    </source>
</evidence>
<feature type="domain" description="RNA polymerase sigma-70 region 2" evidence="5">
    <location>
        <begin position="29"/>
        <end position="95"/>
    </location>
</feature>
<proteinExistence type="inferred from homology"/>
<dbReference type="CDD" id="cd06171">
    <property type="entry name" value="Sigma70_r4"/>
    <property type="match status" value="1"/>
</dbReference>
<dbReference type="RefSeq" id="WP_134848866.1">
    <property type="nucleotide sequence ID" value="NZ_CP197400.1"/>
</dbReference>
<reference evidence="7 8" key="1">
    <citation type="submission" date="2019-03" db="EMBL/GenBank/DDBJ databases">
        <title>Porphyromonas levii Isolated from the Uterus of Dairy Cows.</title>
        <authorList>
            <person name="Francis A.M."/>
        </authorList>
    </citation>
    <scope>NUCLEOTIDE SEQUENCE [LARGE SCALE GENOMIC DNA]</scope>
    <source>
        <strain evidence="7 8">AF5678</strain>
    </source>
</reference>
<keyword evidence="8" id="KW-1185">Reference proteome</keyword>
<dbReference type="GO" id="GO:0006352">
    <property type="term" value="P:DNA-templated transcription initiation"/>
    <property type="evidence" value="ECO:0007669"/>
    <property type="project" value="InterPro"/>
</dbReference>
<organism evidence="7 8">
    <name type="scientific">Porphyromonas levii</name>
    <dbReference type="NCBI Taxonomy" id="28114"/>
    <lineage>
        <taxon>Bacteria</taxon>
        <taxon>Pseudomonadati</taxon>
        <taxon>Bacteroidota</taxon>
        <taxon>Bacteroidia</taxon>
        <taxon>Bacteroidales</taxon>
        <taxon>Porphyromonadaceae</taxon>
        <taxon>Porphyromonas</taxon>
    </lineage>
</organism>
<keyword evidence="4" id="KW-0804">Transcription</keyword>
<name>A0A4Y8WPW5_9PORP</name>
<dbReference type="InterPro" id="IPR014284">
    <property type="entry name" value="RNA_pol_sigma-70_dom"/>
</dbReference>
<dbReference type="InterPro" id="IPR013249">
    <property type="entry name" value="RNA_pol_sigma70_r4_t2"/>
</dbReference>
<dbReference type="GO" id="GO:0003677">
    <property type="term" value="F:DNA binding"/>
    <property type="evidence" value="ECO:0007669"/>
    <property type="project" value="InterPro"/>
</dbReference>
<dbReference type="EMBL" id="SPNC01000037">
    <property type="protein sequence ID" value="TFH95815.1"/>
    <property type="molecule type" value="Genomic_DNA"/>
</dbReference>
<dbReference type="PANTHER" id="PTHR43133">
    <property type="entry name" value="RNA POLYMERASE ECF-TYPE SIGMA FACTO"/>
    <property type="match status" value="1"/>
</dbReference>